<dbReference type="PANTHER" id="PTHR43628">
    <property type="entry name" value="ACTIVATOR OF C KINASE PROTEIN 1-RELATED"/>
    <property type="match status" value="1"/>
</dbReference>
<sequence>MQQDINIAIHYLSLAANQNIQQAQYILGIEYFKSIDKKKGIHFLIRSALNGNKEACFAVGYLYHEGKYMERNIEQSIRFYKEASSFNNQYAKNNLGIIYKKGFEDKIKPNLGLSIEYFKEAIMQKNDMVSMYNLGHLYLYEEPIKDSINQSIDLLIRSLNEGFPPSFELLCISLFKKYDNDIDSIKQKLEEQTNNFNKYKTTIHEIIEIFRSNKFFYESKYLEYKSIDFLYNALCKCLQTNEITKEKETHEEKNPNIKEISTLFYEGFGIKIDE</sequence>
<name>A0ABR2GLB3_9EUKA</name>
<proteinExistence type="predicted"/>
<dbReference type="EMBL" id="JAPFFF010000027">
    <property type="protein sequence ID" value="KAK8848066.1"/>
    <property type="molecule type" value="Genomic_DNA"/>
</dbReference>
<accession>A0ABR2GLB3</accession>
<evidence type="ECO:0000313" key="2">
    <source>
        <dbReference type="EMBL" id="KAK8834387.1"/>
    </source>
</evidence>
<dbReference type="SMART" id="SM00671">
    <property type="entry name" value="SEL1"/>
    <property type="match status" value="4"/>
</dbReference>
<organism evidence="2 4">
    <name type="scientific">Tritrichomonas musculus</name>
    <dbReference type="NCBI Taxonomy" id="1915356"/>
    <lineage>
        <taxon>Eukaryota</taxon>
        <taxon>Metamonada</taxon>
        <taxon>Parabasalia</taxon>
        <taxon>Tritrichomonadida</taxon>
        <taxon>Tritrichomonadidae</taxon>
        <taxon>Tritrichomonas</taxon>
    </lineage>
</organism>
<keyword evidence="4" id="KW-1185">Reference proteome</keyword>
<dbReference type="InterPro" id="IPR011990">
    <property type="entry name" value="TPR-like_helical_dom_sf"/>
</dbReference>
<dbReference type="InterPro" id="IPR006597">
    <property type="entry name" value="Sel1-like"/>
</dbReference>
<feature type="coiled-coil region" evidence="1">
    <location>
        <begin position="175"/>
        <end position="202"/>
    </location>
</feature>
<protein>
    <submittedName>
        <fullName evidence="2">Uncharacterized protein</fullName>
    </submittedName>
</protein>
<gene>
    <name evidence="3" type="ORF">M9Y10_019121</name>
    <name evidence="2" type="ORF">M9Y10_031246</name>
</gene>
<reference evidence="2 4" key="1">
    <citation type="submission" date="2024-04" db="EMBL/GenBank/DDBJ databases">
        <title>Tritrichomonas musculus Genome.</title>
        <authorList>
            <person name="Alves-Ferreira E."/>
            <person name="Grigg M."/>
            <person name="Lorenzi H."/>
            <person name="Galac M."/>
        </authorList>
    </citation>
    <scope>NUCLEOTIDE SEQUENCE [LARGE SCALE GENOMIC DNA]</scope>
    <source>
        <strain evidence="2 4">EAF2021</strain>
    </source>
</reference>
<dbReference type="PANTHER" id="PTHR43628:SF1">
    <property type="entry name" value="CHITIN SYNTHASE REGULATORY FACTOR 2-RELATED"/>
    <property type="match status" value="1"/>
</dbReference>
<evidence type="ECO:0000313" key="3">
    <source>
        <dbReference type="EMBL" id="KAK8848066.1"/>
    </source>
</evidence>
<dbReference type="EMBL" id="JAPFFF010000417">
    <property type="protein sequence ID" value="KAK8834387.1"/>
    <property type="molecule type" value="Genomic_DNA"/>
</dbReference>
<dbReference type="Proteomes" id="UP001470230">
    <property type="component" value="Unassembled WGS sequence"/>
</dbReference>
<dbReference type="Gene3D" id="1.25.40.10">
    <property type="entry name" value="Tetratricopeptide repeat domain"/>
    <property type="match status" value="1"/>
</dbReference>
<comment type="caution">
    <text evidence="2">The sequence shown here is derived from an EMBL/GenBank/DDBJ whole genome shotgun (WGS) entry which is preliminary data.</text>
</comment>
<evidence type="ECO:0000256" key="1">
    <source>
        <dbReference type="SAM" id="Coils"/>
    </source>
</evidence>
<keyword evidence="1" id="KW-0175">Coiled coil</keyword>
<dbReference type="Pfam" id="PF08238">
    <property type="entry name" value="Sel1"/>
    <property type="match status" value="5"/>
</dbReference>
<dbReference type="SUPFAM" id="SSF81901">
    <property type="entry name" value="HCP-like"/>
    <property type="match status" value="1"/>
</dbReference>
<dbReference type="InterPro" id="IPR052945">
    <property type="entry name" value="Mitotic_Regulator"/>
</dbReference>
<evidence type="ECO:0000313" key="4">
    <source>
        <dbReference type="Proteomes" id="UP001470230"/>
    </source>
</evidence>